<feature type="region of interest" description="Disordered" evidence="6">
    <location>
        <begin position="70"/>
        <end position="121"/>
    </location>
</feature>
<feature type="transmembrane region" description="Helical" evidence="7">
    <location>
        <begin position="457"/>
        <end position="478"/>
    </location>
</feature>
<sequence length="748" mass="79148">MGPSTEGELMRLTLPQLKSFLVSRDVLLPLKNQPKAFYVDLAIKALSPSGGGSVLPPAAAAAGVAAAAATSRQRPPSSSSPCPPSDGHVVVGAERLSPPRRPPPPSTPAPPHPPDLPTPAVFAEDGQTWMHIAGVRVPGTGGGGGGGLGGGVVAKSVMRQGLLSAAGGADGGSVAAEPGVAFAPALGSVPLPLSRGNHLRMSSGASVRPSPPPPSSVPPAAVDGSRAEMPSPSRGQRPSPPRASRPSGTTRSLPPTPPTAGTKRVANATALRYAIPDTNRAGEQIMSHHQHHHAQARQHSATACNSGTAPSLPPYCSTTSFNFSTDPDLDAYEEKPVIAALGTPPIPPPPPVPSSPCVGFSGDRGDWKPGASSLARQHLSPRKRGPVSRQQAGGLTAKGGGRDSEGNVGKGAMRTPEFMTTAMRIARGERADLLRKGGGQDEGGWGEEEGVVGDSGIGAWTVAIIGLVLLWAILWSMVDTTRLWPKPFCTDSSGGINGGDNCIPCPSHGWCKGGILMCEVGYERVGNRCVKDKRVEQIAQRMKAPIVDFVCQKRGSALCGRPGGEWITEGDVLELLEQKGLRDQVGKGRENYQLVFLTALQRAADVLETRADLTGLQSFRCPHKMVSKYKPTGCIVREWARVHWAVLIFVVPAVVACGLCTWQAVKRRRMIGRAACVYEQVCSYLEEHAMDARASSTPENTCPWVVASRLRDYLLPIEHRKDHVLWKEVLTKHHDSVYVHWDPFVFAN</sequence>
<feature type="compositionally biased region" description="Low complexity" evidence="6">
    <location>
        <begin position="218"/>
        <end position="237"/>
    </location>
</feature>
<dbReference type="PANTHER" id="PTHR47808">
    <property type="entry name" value="INNER NUCLEAR MEMBRANE PROTEIN HEH2-RELATED"/>
    <property type="match status" value="1"/>
</dbReference>
<organism evidence="9 10">
    <name type="scientific">Chara braunii</name>
    <name type="common">Braun's stonewort</name>
    <dbReference type="NCBI Taxonomy" id="69332"/>
    <lineage>
        <taxon>Eukaryota</taxon>
        <taxon>Viridiplantae</taxon>
        <taxon>Streptophyta</taxon>
        <taxon>Charophyceae</taxon>
        <taxon>Charales</taxon>
        <taxon>Characeae</taxon>
        <taxon>Chara</taxon>
    </lineage>
</organism>
<proteinExistence type="predicted"/>
<comment type="caution">
    <text evidence="9">The sequence shown here is derived from an EMBL/GenBank/DDBJ whole genome shotgun (WGS) entry which is preliminary data.</text>
</comment>
<feature type="region of interest" description="Disordered" evidence="6">
    <location>
        <begin position="197"/>
        <end position="266"/>
    </location>
</feature>
<dbReference type="GO" id="GO:0034399">
    <property type="term" value="C:nuclear periphery"/>
    <property type="evidence" value="ECO:0007669"/>
    <property type="project" value="TreeGrafter"/>
</dbReference>
<keyword evidence="4 7" id="KW-0472">Membrane</keyword>
<dbReference type="GO" id="GO:0003682">
    <property type="term" value="F:chromatin binding"/>
    <property type="evidence" value="ECO:0007669"/>
    <property type="project" value="InterPro"/>
</dbReference>
<feature type="compositionally biased region" description="Pro residues" evidence="6">
    <location>
        <begin position="99"/>
        <end position="117"/>
    </location>
</feature>
<dbReference type="EMBL" id="BFEA01000016">
    <property type="protein sequence ID" value="GBG60958.1"/>
    <property type="molecule type" value="Genomic_DNA"/>
</dbReference>
<dbReference type="OrthoDB" id="341403at2759"/>
<evidence type="ECO:0000256" key="5">
    <source>
        <dbReference type="ARBA" id="ARBA00023242"/>
    </source>
</evidence>
<dbReference type="Pfam" id="PF09402">
    <property type="entry name" value="MSC"/>
    <property type="match status" value="1"/>
</dbReference>
<evidence type="ECO:0000256" key="3">
    <source>
        <dbReference type="ARBA" id="ARBA00022989"/>
    </source>
</evidence>
<feature type="transmembrane region" description="Helical" evidence="7">
    <location>
        <begin position="644"/>
        <end position="665"/>
    </location>
</feature>
<evidence type="ECO:0000256" key="2">
    <source>
        <dbReference type="ARBA" id="ARBA00022692"/>
    </source>
</evidence>
<evidence type="ECO:0000259" key="8">
    <source>
        <dbReference type="Pfam" id="PF09402"/>
    </source>
</evidence>
<dbReference type="Gramene" id="GBG60958">
    <property type="protein sequence ID" value="GBG60958"/>
    <property type="gene ID" value="CBR_g18557"/>
</dbReference>
<keyword evidence="2 7" id="KW-0812">Transmembrane</keyword>
<dbReference type="GO" id="GO:0005637">
    <property type="term" value="C:nuclear inner membrane"/>
    <property type="evidence" value="ECO:0007669"/>
    <property type="project" value="InterPro"/>
</dbReference>
<keyword evidence="5" id="KW-0539">Nucleus</keyword>
<evidence type="ECO:0000256" key="6">
    <source>
        <dbReference type="SAM" id="MobiDB-lite"/>
    </source>
</evidence>
<accession>A0A388JT28</accession>
<protein>
    <recommendedName>
        <fullName evidence="8">Man1/Src1-like C-terminal domain-containing protein</fullName>
    </recommendedName>
</protein>
<gene>
    <name evidence="9" type="ORF">CBR_g18557</name>
</gene>
<dbReference type="GO" id="GO:0071763">
    <property type="term" value="P:nuclear membrane organization"/>
    <property type="evidence" value="ECO:0007669"/>
    <property type="project" value="TreeGrafter"/>
</dbReference>
<feature type="compositionally biased region" description="Low complexity" evidence="6">
    <location>
        <begin position="70"/>
        <end position="80"/>
    </location>
</feature>
<dbReference type="GO" id="GO:0005783">
    <property type="term" value="C:endoplasmic reticulum"/>
    <property type="evidence" value="ECO:0007669"/>
    <property type="project" value="TreeGrafter"/>
</dbReference>
<feature type="domain" description="Man1/Src1-like C-terminal" evidence="8">
    <location>
        <begin position="501"/>
        <end position="731"/>
    </location>
</feature>
<keyword evidence="3 7" id="KW-1133">Transmembrane helix</keyword>
<dbReference type="AlphaFoldDB" id="A0A388JT28"/>
<dbReference type="PANTHER" id="PTHR47808:SF2">
    <property type="entry name" value="LEM DOMAIN-CONTAINING PROTEIN 2"/>
    <property type="match status" value="1"/>
</dbReference>
<name>A0A388JT28_CHABU</name>
<dbReference type="STRING" id="69332.A0A388JT28"/>
<reference evidence="9 10" key="1">
    <citation type="journal article" date="2018" name="Cell">
        <title>The Chara Genome: Secondary Complexity and Implications for Plant Terrestrialization.</title>
        <authorList>
            <person name="Nishiyama T."/>
            <person name="Sakayama H."/>
            <person name="Vries J.D."/>
            <person name="Buschmann H."/>
            <person name="Saint-Marcoux D."/>
            <person name="Ullrich K.K."/>
            <person name="Haas F.B."/>
            <person name="Vanderstraeten L."/>
            <person name="Becker D."/>
            <person name="Lang D."/>
            <person name="Vosolsobe S."/>
            <person name="Rombauts S."/>
            <person name="Wilhelmsson P.K.I."/>
            <person name="Janitza P."/>
            <person name="Kern R."/>
            <person name="Heyl A."/>
            <person name="Rumpler F."/>
            <person name="Villalobos L.I.A.C."/>
            <person name="Clay J.M."/>
            <person name="Skokan R."/>
            <person name="Toyoda A."/>
            <person name="Suzuki Y."/>
            <person name="Kagoshima H."/>
            <person name="Schijlen E."/>
            <person name="Tajeshwar N."/>
            <person name="Catarino B."/>
            <person name="Hetherington A.J."/>
            <person name="Saltykova A."/>
            <person name="Bonnot C."/>
            <person name="Breuninger H."/>
            <person name="Symeonidi A."/>
            <person name="Radhakrishnan G.V."/>
            <person name="Van Nieuwerburgh F."/>
            <person name="Deforce D."/>
            <person name="Chang C."/>
            <person name="Karol K.G."/>
            <person name="Hedrich R."/>
            <person name="Ulvskov P."/>
            <person name="Glockner G."/>
            <person name="Delwiche C.F."/>
            <person name="Petrasek J."/>
            <person name="Van de Peer Y."/>
            <person name="Friml J."/>
            <person name="Beilby M."/>
            <person name="Dolan L."/>
            <person name="Kohara Y."/>
            <person name="Sugano S."/>
            <person name="Fujiyama A."/>
            <person name="Delaux P.-M."/>
            <person name="Quint M."/>
            <person name="TheiBen G."/>
            <person name="Hagemann M."/>
            <person name="Harholt J."/>
            <person name="Dunand C."/>
            <person name="Zachgo S."/>
            <person name="Langdale J."/>
            <person name="Maumus F."/>
            <person name="Straeten D.V.D."/>
            <person name="Gould S.B."/>
            <person name="Rensing S.A."/>
        </authorList>
    </citation>
    <scope>NUCLEOTIDE SEQUENCE [LARGE SCALE GENOMIC DNA]</scope>
    <source>
        <strain evidence="9 10">S276</strain>
    </source>
</reference>
<evidence type="ECO:0000256" key="1">
    <source>
        <dbReference type="ARBA" id="ARBA00004126"/>
    </source>
</evidence>
<feature type="region of interest" description="Disordered" evidence="6">
    <location>
        <begin position="362"/>
        <end position="417"/>
    </location>
</feature>
<dbReference type="InterPro" id="IPR018996">
    <property type="entry name" value="Man1/Src1-like_C"/>
</dbReference>
<evidence type="ECO:0000313" key="9">
    <source>
        <dbReference type="EMBL" id="GBG60958.1"/>
    </source>
</evidence>
<dbReference type="Proteomes" id="UP000265515">
    <property type="component" value="Unassembled WGS sequence"/>
</dbReference>
<comment type="subcellular location">
    <subcellularLocation>
        <location evidence="1">Nucleus membrane</location>
    </subcellularLocation>
</comment>
<evidence type="ECO:0000313" key="10">
    <source>
        <dbReference type="Proteomes" id="UP000265515"/>
    </source>
</evidence>
<evidence type="ECO:0000256" key="7">
    <source>
        <dbReference type="SAM" id="Phobius"/>
    </source>
</evidence>
<evidence type="ECO:0000256" key="4">
    <source>
        <dbReference type="ARBA" id="ARBA00023136"/>
    </source>
</evidence>
<dbReference type="InterPro" id="IPR044780">
    <property type="entry name" value="Heh2/Src1"/>
</dbReference>
<keyword evidence="10" id="KW-1185">Reference proteome</keyword>